<dbReference type="EMBL" id="LJDB01000102">
    <property type="protein sequence ID" value="ONI37917.1"/>
    <property type="molecule type" value="Genomic_DNA"/>
</dbReference>
<accession>A0ACC8X7R1</accession>
<evidence type="ECO:0000313" key="2">
    <source>
        <dbReference type="Proteomes" id="UP000188605"/>
    </source>
</evidence>
<reference evidence="1" key="1">
    <citation type="submission" date="2016-08" db="EMBL/GenBank/DDBJ databases">
        <authorList>
            <person name="Ngugi D.K."/>
            <person name="Miyake S."/>
            <person name="Stingl U."/>
        </authorList>
    </citation>
    <scope>NUCLEOTIDE SEQUENCE</scope>
    <source>
        <strain evidence="1">SCG-B11WGA-EpuloA1</strain>
    </source>
</reference>
<proteinExistence type="predicted"/>
<evidence type="ECO:0000313" key="1">
    <source>
        <dbReference type="EMBL" id="ONI37917.1"/>
    </source>
</evidence>
<name>A0ACC8X7R1_9FIRM</name>
<gene>
    <name evidence="1" type="ORF">AN396_12235</name>
</gene>
<protein>
    <submittedName>
        <fullName evidence="1">Uncharacterized protein</fullName>
    </submittedName>
</protein>
<sequence length="356" mass="41720">MVKISIIVPIYNAQKYLDRSISNIMYQSFKEIEIILVDDGSNDNSLDICKKYAKEDNRIRIISQKNSGAGQARNAGIKLASPASEYYMFFDADDFMETQMVETMYNAITSGNYDLVICNSNEISANTIAVQSTTKLTDKVYSTKQACRNDYIELMKLNCANTLWNKIYKASIIKEHNIKFPSLPRGQDAVFNCDYFNYVNSMKTISDVLYNYVLNDLESRSKKFTPDNFNISLKRIKHWESVFKKWNIWDKNAKVFLANYLLLDTVSNLFYSQSPEWNWSLKKQLAYINKLINHKEVKQAVEIANPKNIFNKINLRVIKTNYTLLIYCFTKACIILRKYLNKDYFFIRKLYDERRL</sequence>
<dbReference type="Proteomes" id="UP000188605">
    <property type="component" value="Unassembled WGS sequence"/>
</dbReference>
<organism evidence="1 2">
    <name type="scientific">Candidatus Epulonipiscium fishelsonii</name>
    <dbReference type="NCBI Taxonomy" id="77094"/>
    <lineage>
        <taxon>Bacteria</taxon>
        <taxon>Bacillati</taxon>
        <taxon>Bacillota</taxon>
        <taxon>Clostridia</taxon>
        <taxon>Lachnospirales</taxon>
        <taxon>Lachnospiraceae</taxon>
        <taxon>Candidatus Epulonipiscium</taxon>
    </lineage>
</organism>
<comment type="caution">
    <text evidence="1">The sequence shown here is derived from an EMBL/GenBank/DDBJ whole genome shotgun (WGS) entry which is preliminary data.</text>
</comment>
<keyword evidence="2" id="KW-1185">Reference proteome</keyword>